<dbReference type="GO" id="GO:0080043">
    <property type="term" value="F:quercetin 3-O-glucosyltransferase activity"/>
    <property type="evidence" value="ECO:0007669"/>
    <property type="project" value="TreeGrafter"/>
</dbReference>
<comment type="function">
    <text evidence="7">Catalyzes the glucosylation at the O-5 position of anthocyanidin 3-glucosides to form anthocyanidin 3,5-di-O-glucosides using UDP-glucose as sugar donor. Anthocyanidin 3,5-di-O-glucosides are molecules that are responsible for pigmentation. Also acts on anthocyanidin 3-O-(6-O-malonylglucoside). Much less active with hydroxycinnamoylglucose derivatives. No activity in the absence of the 3-O-glucoside group.</text>
</comment>
<evidence type="ECO:0000256" key="2">
    <source>
        <dbReference type="ARBA" id="ARBA00009995"/>
    </source>
</evidence>
<dbReference type="Proteomes" id="UP000594638">
    <property type="component" value="Unassembled WGS sequence"/>
</dbReference>
<proteinExistence type="inferred from homology"/>
<protein>
    <recommendedName>
        <fullName evidence="9">Glycosyltransferase</fullName>
        <ecNumber evidence="9">2.4.1.-</ecNumber>
    </recommendedName>
</protein>
<keyword evidence="4 8" id="KW-0808">Transferase</keyword>
<comment type="similarity">
    <text evidence="2 8">Belongs to the UDP-glycosyltransferase family.</text>
</comment>
<evidence type="ECO:0000256" key="7">
    <source>
        <dbReference type="ARBA" id="ARBA00056922"/>
    </source>
</evidence>
<dbReference type="GO" id="GO:0102816">
    <property type="term" value="F:UDP-D-glucose:delphinidin 3-O-glucosyl-5-O-caffeoylglucoside -O-beta-D-glucosyltransferase activity"/>
    <property type="evidence" value="ECO:0007669"/>
    <property type="project" value="UniProtKB-EC"/>
</dbReference>
<dbReference type="OrthoDB" id="5835829at2759"/>
<dbReference type="FunFam" id="3.40.50.2000:FF:000019">
    <property type="entry name" value="Glycosyltransferase"/>
    <property type="match status" value="1"/>
</dbReference>
<dbReference type="PANTHER" id="PTHR11926">
    <property type="entry name" value="GLUCOSYL/GLUCURONOSYL TRANSFERASES"/>
    <property type="match status" value="1"/>
</dbReference>
<evidence type="ECO:0000256" key="4">
    <source>
        <dbReference type="ARBA" id="ARBA00022679"/>
    </source>
</evidence>
<dbReference type="Gramene" id="OE9A075200T1">
    <property type="protein sequence ID" value="OE9A075200C1"/>
    <property type="gene ID" value="OE9A075200"/>
</dbReference>
<dbReference type="CDD" id="cd03784">
    <property type="entry name" value="GT1_Gtf-like"/>
    <property type="match status" value="1"/>
</dbReference>
<organism evidence="10 11">
    <name type="scientific">Olea europaea subsp. europaea</name>
    <dbReference type="NCBI Taxonomy" id="158383"/>
    <lineage>
        <taxon>Eukaryota</taxon>
        <taxon>Viridiplantae</taxon>
        <taxon>Streptophyta</taxon>
        <taxon>Embryophyta</taxon>
        <taxon>Tracheophyta</taxon>
        <taxon>Spermatophyta</taxon>
        <taxon>Magnoliopsida</taxon>
        <taxon>eudicotyledons</taxon>
        <taxon>Gunneridae</taxon>
        <taxon>Pentapetalae</taxon>
        <taxon>asterids</taxon>
        <taxon>lamiids</taxon>
        <taxon>Lamiales</taxon>
        <taxon>Oleaceae</taxon>
        <taxon>Oleeae</taxon>
        <taxon>Olea</taxon>
    </lineage>
</organism>
<dbReference type="InterPro" id="IPR035595">
    <property type="entry name" value="UDP_glycos_trans_CS"/>
</dbReference>
<dbReference type="Pfam" id="PF00201">
    <property type="entry name" value="UDPGT"/>
    <property type="match status" value="1"/>
</dbReference>
<dbReference type="PANTHER" id="PTHR11926:SF1553">
    <property type="entry name" value="GLYCOSYLTRANSFERASE"/>
    <property type="match status" value="1"/>
</dbReference>
<evidence type="ECO:0000256" key="3">
    <source>
        <dbReference type="ARBA" id="ARBA00022676"/>
    </source>
</evidence>
<dbReference type="EC" id="2.4.1.-" evidence="9"/>
<evidence type="ECO:0000313" key="11">
    <source>
        <dbReference type="Proteomes" id="UP000594638"/>
    </source>
</evidence>
<comment type="caution">
    <text evidence="10">The sequence shown here is derived from an EMBL/GenBank/DDBJ whole genome shotgun (WGS) entry which is preliminary data.</text>
</comment>
<evidence type="ECO:0000256" key="5">
    <source>
        <dbReference type="ARBA" id="ARBA00022729"/>
    </source>
</evidence>
<dbReference type="EMBL" id="CACTIH010007243">
    <property type="protein sequence ID" value="CAA3005252.1"/>
    <property type="molecule type" value="Genomic_DNA"/>
</dbReference>
<keyword evidence="5" id="KW-0732">Signal</keyword>
<accession>A0A8S0TMW1</accession>
<dbReference type="PROSITE" id="PS00375">
    <property type="entry name" value="UDPGT"/>
    <property type="match status" value="1"/>
</dbReference>
<evidence type="ECO:0000313" key="10">
    <source>
        <dbReference type="EMBL" id="CAA3005252.1"/>
    </source>
</evidence>
<reference evidence="10 11" key="1">
    <citation type="submission" date="2019-12" db="EMBL/GenBank/DDBJ databases">
        <authorList>
            <person name="Alioto T."/>
            <person name="Alioto T."/>
            <person name="Gomez Garrido J."/>
        </authorList>
    </citation>
    <scope>NUCLEOTIDE SEQUENCE [LARGE SCALE GENOMIC DNA]</scope>
</reference>
<keyword evidence="3 8" id="KW-0328">Glycosyltransferase</keyword>
<dbReference type="InterPro" id="IPR002213">
    <property type="entry name" value="UDP_glucos_trans"/>
</dbReference>
<sequence length="473" mass="53444">MEKLNKEHKPHCLILPYPLQGHINPMLQFSKCLAHKSIRTTLVTTKYLNKVLQESLGSIPVETISDGYDNGGVVEAGSTEAYIEKFREVGPKTLTELIEKLNNSSDTAVDCIIYDPFFPWDLDVSKKFGLVGAAFLTQSCAVDLIFYYVYKGEIKLPITENEIKVLGLPVLESSDMPSFIYDYGSYATAFEVVLNQFQNVEKADWVLVNTFNKLEQEVIDWMENFWRVKAIGPTIPSMYLDKRLLNDKEYGFSILKPDTDACKKWLDERQNHSVIYVSFGSLVRLEVEQMEELANGLIMSNKCFLWVVRESEESKLPKNFANETSKKGLIVSWCPQLEVLAHDSVGCFITHCGWNSTLEALSLGVPMVAMPCWSDQSTNAKFVSDIWKTGIRTRADDKEIARDTEIMRCVELVMDGDEGKEIRSNAIKWKEMAREAVDKGGSSDRNIEEFVSALVNPINHSIALSSLKFGTSD</sequence>
<keyword evidence="11" id="KW-1185">Reference proteome</keyword>
<dbReference type="AlphaFoldDB" id="A0A8S0TMW1"/>
<dbReference type="SUPFAM" id="SSF53756">
    <property type="entry name" value="UDP-Glycosyltransferase/glycogen phosphorylase"/>
    <property type="match status" value="1"/>
</dbReference>
<comment type="catalytic activity">
    <reaction evidence="6">
        <text>an anthocyanidin 3-O-beta-D-glucoside + UDP-alpha-D-glucose = an anthocyanidin 3,5-di-O-beta-D-glucoside + UDP + 2 H(+)</text>
        <dbReference type="Rhea" id="RHEA:35423"/>
        <dbReference type="ChEBI" id="CHEBI:15378"/>
        <dbReference type="ChEBI" id="CHEBI:16307"/>
        <dbReference type="ChEBI" id="CHEBI:57503"/>
        <dbReference type="ChEBI" id="CHEBI:58223"/>
        <dbReference type="ChEBI" id="CHEBI:58885"/>
        <dbReference type="EC" id="2.4.1.298"/>
    </reaction>
</comment>
<evidence type="ECO:0000256" key="9">
    <source>
        <dbReference type="RuleBase" id="RU362057"/>
    </source>
</evidence>
<evidence type="ECO:0000256" key="6">
    <source>
        <dbReference type="ARBA" id="ARBA00050360"/>
    </source>
</evidence>
<evidence type="ECO:0000256" key="1">
    <source>
        <dbReference type="ARBA" id="ARBA00004935"/>
    </source>
</evidence>
<comment type="pathway">
    <text evidence="1">Pigment biosynthesis; anthocyanin biosynthesis.</text>
</comment>
<name>A0A8S0TMW1_OLEEU</name>
<dbReference type="Gene3D" id="3.40.50.2000">
    <property type="entry name" value="Glycogen Phosphorylase B"/>
    <property type="match status" value="2"/>
</dbReference>
<dbReference type="GO" id="GO:0080044">
    <property type="term" value="F:quercetin 7-O-glucosyltransferase activity"/>
    <property type="evidence" value="ECO:0007669"/>
    <property type="project" value="TreeGrafter"/>
</dbReference>
<evidence type="ECO:0000256" key="8">
    <source>
        <dbReference type="RuleBase" id="RU003718"/>
    </source>
</evidence>
<dbReference type="FunFam" id="3.40.50.2000:FF:000057">
    <property type="entry name" value="Glycosyltransferase"/>
    <property type="match status" value="1"/>
</dbReference>
<gene>
    <name evidence="10" type="ORF">OLEA9_A075200</name>
</gene>